<accession>A0A6N3D8X3</accession>
<gene>
    <name evidence="1" type="ORF">KOLFYP65_00861</name>
</gene>
<dbReference type="SUPFAM" id="SSF53850">
    <property type="entry name" value="Periplasmic binding protein-like II"/>
    <property type="match status" value="1"/>
</dbReference>
<protein>
    <submittedName>
        <fullName evidence="1">ABC transporter, phosphonate, periplasmic substrate-binding protein</fullName>
    </submittedName>
</protein>
<organism evidence="1">
    <name type="scientific">Klebsiella oxytoca</name>
    <dbReference type="NCBI Taxonomy" id="571"/>
    <lineage>
        <taxon>Bacteria</taxon>
        <taxon>Pseudomonadati</taxon>
        <taxon>Pseudomonadota</taxon>
        <taxon>Gammaproteobacteria</taxon>
        <taxon>Enterobacterales</taxon>
        <taxon>Enterobacteriaceae</taxon>
        <taxon>Klebsiella/Raoultella group</taxon>
        <taxon>Klebsiella</taxon>
    </lineage>
</organism>
<dbReference type="Gene3D" id="3.40.190.10">
    <property type="entry name" value="Periplasmic binding protein-like II"/>
    <property type="match status" value="1"/>
</dbReference>
<dbReference type="EMBL" id="CACRTM010000023">
    <property type="protein sequence ID" value="VYU23251.1"/>
    <property type="molecule type" value="Genomic_DNA"/>
</dbReference>
<dbReference type="PANTHER" id="PTHR35841">
    <property type="entry name" value="PHOSPHONATES-BINDING PERIPLASMIC PROTEIN"/>
    <property type="match status" value="1"/>
</dbReference>
<proteinExistence type="predicted"/>
<name>A0A6N3D8X3_KLEOX</name>
<sequence length="269" mass="29629">MKSMSERLAFPMYAVNDEDTQALWWAVRQLLAARGVVDEDGLSYTVPEDLLAHWRHPALLLSQTCGYPLVTLLANVQTVGCFHYSAPGCEGRNYRSLLVARKADGGQVLADFRGRRVACNSPDSQSGYNVLLKMIAPLSRDGRFFSTVAFSGSHRQSLREVQQGTADIAAIDCVTWALLQRHQPEALAGLTVIAHSPLAPGLPLITSATTPAATLELLREALQQLVSDERYQPLCEALFICGYSDMRRADYQPLLAWREEAAARGVVRL</sequence>
<dbReference type="Pfam" id="PF12974">
    <property type="entry name" value="Phosphonate-bd"/>
    <property type="match status" value="1"/>
</dbReference>
<dbReference type="AlphaFoldDB" id="A0A6N3D8X3"/>
<reference evidence="1" key="1">
    <citation type="submission" date="2019-11" db="EMBL/GenBank/DDBJ databases">
        <authorList>
            <person name="Feng L."/>
        </authorList>
    </citation>
    <scope>NUCLEOTIDE SEQUENCE</scope>
    <source>
        <strain evidence="1">KOxytocaLFYP65</strain>
    </source>
</reference>
<dbReference type="PANTHER" id="PTHR35841:SF1">
    <property type="entry name" value="PHOSPHONATES-BINDING PERIPLASMIC PROTEIN"/>
    <property type="match status" value="1"/>
</dbReference>
<evidence type="ECO:0000313" key="1">
    <source>
        <dbReference type="EMBL" id="VYU23251.1"/>
    </source>
</evidence>